<feature type="compositionally biased region" description="Polar residues" evidence="1">
    <location>
        <begin position="235"/>
        <end position="245"/>
    </location>
</feature>
<dbReference type="RefSeq" id="XP_030838944.1">
    <property type="nucleotide sequence ID" value="XM_030983084.1"/>
</dbReference>
<organism evidence="3 4">
    <name type="scientific">Strongylocentrotus purpuratus</name>
    <name type="common">Purple sea urchin</name>
    <dbReference type="NCBI Taxonomy" id="7668"/>
    <lineage>
        <taxon>Eukaryota</taxon>
        <taxon>Metazoa</taxon>
        <taxon>Echinodermata</taxon>
        <taxon>Eleutherozoa</taxon>
        <taxon>Echinozoa</taxon>
        <taxon>Echinoidea</taxon>
        <taxon>Euechinoidea</taxon>
        <taxon>Echinacea</taxon>
        <taxon>Camarodonta</taxon>
        <taxon>Echinidea</taxon>
        <taxon>Strongylocentrotidae</taxon>
        <taxon>Strongylocentrotus</taxon>
    </lineage>
</organism>
<dbReference type="AlphaFoldDB" id="A0A7M7NSZ1"/>
<dbReference type="Proteomes" id="UP000007110">
    <property type="component" value="Unassembled WGS sequence"/>
</dbReference>
<dbReference type="OrthoDB" id="10158322at2759"/>
<evidence type="ECO:0000259" key="2">
    <source>
        <dbReference type="Pfam" id="PF13873"/>
    </source>
</evidence>
<dbReference type="InterPro" id="IPR028002">
    <property type="entry name" value="Myb_DNA-bind_5"/>
</dbReference>
<keyword evidence="4" id="KW-1185">Reference proteome</keyword>
<dbReference type="InParanoid" id="A0A7M7NSZ1"/>
<reference evidence="3" key="2">
    <citation type="submission" date="2021-01" db="UniProtKB">
        <authorList>
            <consortium name="EnsemblMetazoa"/>
        </authorList>
    </citation>
    <scope>IDENTIFICATION</scope>
</reference>
<dbReference type="Pfam" id="PF13873">
    <property type="entry name" value="Myb_DNA-bind_5"/>
    <property type="match status" value="1"/>
</dbReference>
<sequence length="378" mass="42870">MHIQDCMHALQAQDLSTSTVSSTNWWTKLGMYILPGPSDTMGKLNRKANYSLAESRFLVEKFKLHAAYFENNWTNGSRFEKTEVWQDIFDQYCEQFPHTDRTALDIRRKLIKLRSEAKMIMQREQLKSEGANIEELLSDRTLKLSMSPAHKMMMKAMRGEEDWAADNGDFVEYEVEFDDEDPEDDDDNDVEYVEDGDEEHVSGSVNNPEKIIKKLFLPGSHPIAIAPAPKKPHYTRNTSSTSVSEPTPKKRKHHNAQDTSSSSSKTTADDLLELQRQNLAMERKKLSIECENLLLAQKKLKLEVRLLEQQVAQQKEGSSGSQDKKDRKGGNVPCGRPKSQEVVEETVADSDGDGDSDGQENGQEVEQEETEVPDEDGN</sequence>
<reference evidence="4" key="1">
    <citation type="submission" date="2015-02" db="EMBL/GenBank/DDBJ databases">
        <title>Genome sequencing for Strongylocentrotus purpuratus.</title>
        <authorList>
            <person name="Murali S."/>
            <person name="Liu Y."/>
            <person name="Vee V."/>
            <person name="English A."/>
            <person name="Wang M."/>
            <person name="Skinner E."/>
            <person name="Han Y."/>
            <person name="Muzny D.M."/>
            <person name="Worley K.C."/>
            <person name="Gibbs R.A."/>
        </authorList>
    </citation>
    <scope>NUCLEOTIDE SEQUENCE</scope>
</reference>
<feature type="region of interest" description="Disordered" evidence="1">
    <location>
        <begin position="223"/>
        <end position="269"/>
    </location>
</feature>
<evidence type="ECO:0000256" key="1">
    <source>
        <dbReference type="SAM" id="MobiDB-lite"/>
    </source>
</evidence>
<feature type="compositionally biased region" description="Polar residues" evidence="1">
    <location>
        <begin position="312"/>
        <end position="321"/>
    </location>
</feature>
<proteinExistence type="predicted"/>
<accession>A0A7M7NSZ1</accession>
<feature type="compositionally biased region" description="Acidic residues" evidence="1">
    <location>
        <begin position="342"/>
        <end position="378"/>
    </location>
</feature>
<feature type="compositionally biased region" description="Acidic residues" evidence="1">
    <location>
        <begin position="177"/>
        <end position="198"/>
    </location>
</feature>
<protein>
    <recommendedName>
        <fullName evidence="2">Myb/SANT-like DNA-binding domain-containing protein</fullName>
    </recommendedName>
</protein>
<feature type="region of interest" description="Disordered" evidence="1">
    <location>
        <begin position="177"/>
        <end position="207"/>
    </location>
</feature>
<evidence type="ECO:0000313" key="4">
    <source>
        <dbReference type="Proteomes" id="UP000007110"/>
    </source>
</evidence>
<evidence type="ECO:0000313" key="3">
    <source>
        <dbReference type="EnsemblMetazoa" id="XP_030838944"/>
    </source>
</evidence>
<dbReference type="GeneID" id="587682"/>
<dbReference type="KEGG" id="spu:587682"/>
<name>A0A7M7NSZ1_STRPU</name>
<dbReference type="EnsemblMetazoa" id="XM_030983084">
    <property type="protein sequence ID" value="XP_030838944"/>
    <property type="gene ID" value="LOC587682"/>
</dbReference>
<feature type="region of interest" description="Disordered" evidence="1">
    <location>
        <begin position="312"/>
        <end position="378"/>
    </location>
</feature>
<dbReference type="OMA" id="QGANIHE"/>
<feature type="domain" description="Myb/SANT-like DNA-binding" evidence="2">
    <location>
        <begin position="46"/>
        <end position="122"/>
    </location>
</feature>